<evidence type="ECO:0000313" key="3">
    <source>
        <dbReference type="EMBL" id="MEX4006912.1"/>
    </source>
</evidence>
<dbReference type="SUPFAM" id="SSF51306">
    <property type="entry name" value="LexA/Signal peptidase"/>
    <property type="match status" value="1"/>
</dbReference>
<dbReference type="Gene3D" id="2.10.109.10">
    <property type="entry name" value="Umud Fragment, subunit A"/>
    <property type="match status" value="1"/>
</dbReference>
<dbReference type="RefSeq" id="WP_368802165.1">
    <property type="nucleotide sequence ID" value="NZ_JAZHFV010000002.1"/>
</dbReference>
<gene>
    <name evidence="3" type="ORF">V1479_06320</name>
</gene>
<evidence type="ECO:0000259" key="2">
    <source>
        <dbReference type="PROSITE" id="PS50943"/>
    </source>
</evidence>
<dbReference type="InterPro" id="IPR036286">
    <property type="entry name" value="LexA/Signal_pep-like_sf"/>
</dbReference>
<comment type="caution">
    <text evidence="3">The sequence shown here is derived from an EMBL/GenBank/DDBJ whole genome shotgun (WGS) entry which is preliminary data.</text>
</comment>
<dbReference type="Gene3D" id="1.10.260.40">
    <property type="entry name" value="lambda repressor-like DNA-binding domains"/>
    <property type="match status" value="1"/>
</dbReference>
<name>A0ABV3WQI7_9HYPH</name>
<feature type="region of interest" description="Disordered" evidence="1">
    <location>
        <begin position="1"/>
        <end position="20"/>
    </location>
</feature>
<dbReference type="CDD" id="cd06462">
    <property type="entry name" value="Peptidase_S24_S26"/>
    <property type="match status" value="1"/>
</dbReference>
<keyword evidence="4" id="KW-1185">Reference proteome</keyword>
<organism evidence="3 4">
    <name type="scientific">Neoaquamicrobium sediminum</name>
    <dbReference type="NCBI Taxonomy" id="1849104"/>
    <lineage>
        <taxon>Bacteria</taxon>
        <taxon>Pseudomonadati</taxon>
        <taxon>Pseudomonadota</taxon>
        <taxon>Alphaproteobacteria</taxon>
        <taxon>Hyphomicrobiales</taxon>
        <taxon>Phyllobacteriaceae</taxon>
        <taxon>Neoaquamicrobium</taxon>
    </lineage>
</organism>
<sequence>MSFMAPDIPHSVQHRQAQNGQFVERRRLRQSSKFPAMGNNLKIIRNRLGWTLDKAAEEMGVSRSQYIKLERGERRLTSDYIEQAATAFSVSHSEITEALVPVMGYVGAGAAAHFYADSDGHFDEVPMPPGGGKDTVALEVRGDSLGSFFNQWLVYYDDVRYPVTHDLIGRLVVCETIDGRILVKKLMKGTQPGHFHLLSQTESPIEDVELVWAARVKHMTPR</sequence>
<protein>
    <submittedName>
        <fullName evidence="3">Helix-turn-helix domain-containing protein</fullName>
    </submittedName>
</protein>
<dbReference type="Pfam" id="PF01381">
    <property type="entry name" value="HTH_3"/>
    <property type="match status" value="1"/>
</dbReference>
<reference evidence="3 4" key="1">
    <citation type="submission" date="2024-01" db="EMBL/GenBank/DDBJ databases">
        <title>New evidence supports the origin of RcGTA from prophage.</title>
        <authorList>
            <person name="Xu Y."/>
            <person name="Liu B."/>
            <person name="Chen F."/>
        </authorList>
    </citation>
    <scope>NUCLEOTIDE SEQUENCE [LARGE SCALE GENOMIC DNA]</scope>
    <source>
        <strain evidence="3 4">CBW1107-2</strain>
    </source>
</reference>
<proteinExistence type="predicted"/>
<dbReference type="EMBL" id="JAZHFV010000002">
    <property type="protein sequence ID" value="MEX4006912.1"/>
    <property type="molecule type" value="Genomic_DNA"/>
</dbReference>
<accession>A0ABV3WQI7</accession>
<dbReference type="Proteomes" id="UP001559025">
    <property type="component" value="Unassembled WGS sequence"/>
</dbReference>
<evidence type="ECO:0000256" key="1">
    <source>
        <dbReference type="SAM" id="MobiDB-lite"/>
    </source>
</evidence>
<dbReference type="SUPFAM" id="SSF47413">
    <property type="entry name" value="lambda repressor-like DNA-binding domains"/>
    <property type="match status" value="1"/>
</dbReference>
<dbReference type="CDD" id="cd00093">
    <property type="entry name" value="HTH_XRE"/>
    <property type="match status" value="1"/>
</dbReference>
<feature type="domain" description="HTH cro/C1-type" evidence="2">
    <location>
        <begin position="41"/>
        <end position="95"/>
    </location>
</feature>
<dbReference type="InterPro" id="IPR001387">
    <property type="entry name" value="Cro/C1-type_HTH"/>
</dbReference>
<dbReference type="SMART" id="SM00530">
    <property type="entry name" value="HTH_XRE"/>
    <property type="match status" value="1"/>
</dbReference>
<dbReference type="PROSITE" id="PS50943">
    <property type="entry name" value="HTH_CROC1"/>
    <property type="match status" value="1"/>
</dbReference>
<dbReference type="InterPro" id="IPR010982">
    <property type="entry name" value="Lambda_DNA-bd_dom_sf"/>
</dbReference>
<evidence type="ECO:0000313" key="4">
    <source>
        <dbReference type="Proteomes" id="UP001559025"/>
    </source>
</evidence>